<keyword evidence="2" id="KW-1133">Transmembrane helix</keyword>
<evidence type="ECO:0000313" key="4">
    <source>
        <dbReference type="EMBL" id="VFK47941.1"/>
    </source>
</evidence>
<feature type="region of interest" description="Disordered" evidence="1">
    <location>
        <begin position="1"/>
        <end position="46"/>
    </location>
</feature>
<name>A0A450Z2B7_9GAMM</name>
<dbReference type="EMBL" id="CAADFT010000098">
    <property type="protein sequence ID" value="VFK47941.1"/>
    <property type="molecule type" value="Genomic_DNA"/>
</dbReference>
<protein>
    <submittedName>
        <fullName evidence="4">Uncharacterized protein</fullName>
    </submittedName>
</protein>
<keyword evidence="2" id="KW-0812">Transmembrane</keyword>
<dbReference type="AlphaFoldDB" id="A0A450Z2B7"/>
<organism evidence="4">
    <name type="scientific">Candidatus Kentrum sp. TC</name>
    <dbReference type="NCBI Taxonomy" id="2126339"/>
    <lineage>
        <taxon>Bacteria</taxon>
        <taxon>Pseudomonadati</taxon>
        <taxon>Pseudomonadota</taxon>
        <taxon>Gammaproteobacteria</taxon>
        <taxon>Candidatus Kentrum</taxon>
    </lineage>
</organism>
<reference evidence="4" key="1">
    <citation type="submission" date="2019-02" db="EMBL/GenBank/DDBJ databases">
        <authorList>
            <person name="Gruber-Vodicka R. H."/>
            <person name="Seah K. B. B."/>
        </authorList>
    </citation>
    <scope>NUCLEOTIDE SEQUENCE</scope>
    <source>
        <strain evidence="3">BECK_BZ123</strain>
        <strain evidence="4">BECK_BZ125</strain>
    </source>
</reference>
<proteinExistence type="predicted"/>
<dbReference type="EMBL" id="CAADFS010000042">
    <property type="protein sequence ID" value="VFK47173.1"/>
    <property type="molecule type" value="Genomic_DNA"/>
</dbReference>
<evidence type="ECO:0000313" key="3">
    <source>
        <dbReference type="EMBL" id="VFK47173.1"/>
    </source>
</evidence>
<feature type="transmembrane region" description="Helical" evidence="2">
    <location>
        <begin position="141"/>
        <end position="159"/>
    </location>
</feature>
<sequence>MKRRNGGNEGKDLSVTEKDRGNSRSTPVSEGNRDALGEVEVSDSSEFLKDLPPDARKVIEIGMSMHRFGPMPNPLTEKLTEKHIDKILDLSAQSEDRSFKETTQSRWFTLIYASIFVVLFVFVTIFLVQADKDLYKEALKLFAIFAGGFGGGFGVKTYLDRGKEM</sequence>
<gene>
    <name evidence="3" type="ORF">BECKTC1821D_GA0114238_104217</name>
    <name evidence="4" type="ORF">BECKTC1821E_GA0114239_10987</name>
</gene>
<accession>A0A450Z2B7</accession>
<evidence type="ECO:0000256" key="1">
    <source>
        <dbReference type="SAM" id="MobiDB-lite"/>
    </source>
</evidence>
<keyword evidence="2" id="KW-0472">Membrane</keyword>
<feature type="transmembrane region" description="Helical" evidence="2">
    <location>
        <begin position="107"/>
        <end position="129"/>
    </location>
</feature>
<feature type="compositionally biased region" description="Basic and acidic residues" evidence="1">
    <location>
        <begin position="9"/>
        <end position="22"/>
    </location>
</feature>
<evidence type="ECO:0000256" key="2">
    <source>
        <dbReference type="SAM" id="Phobius"/>
    </source>
</evidence>